<organism evidence="1 2">
    <name type="scientific">Pseudomonas fluorescens</name>
    <dbReference type="NCBI Taxonomy" id="294"/>
    <lineage>
        <taxon>Bacteria</taxon>
        <taxon>Pseudomonadati</taxon>
        <taxon>Pseudomonadota</taxon>
        <taxon>Gammaproteobacteria</taxon>
        <taxon>Pseudomonadales</taxon>
        <taxon>Pseudomonadaceae</taxon>
        <taxon>Pseudomonas</taxon>
    </lineage>
</organism>
<dbReference type="RefSeq" id="WP_150580188.1">
    <property type="nucleotide sequence ID" value="NZ_CABVGX010000011.1"/>
</dbReference>
<sequence>MFATAADGRKVVLNKDGTWEYQTSIVASSGAGNNFRKLSWGTHRLNIKQSEPSTSWLEGEGYLGFESALGGNECLVLFVLLNDILVRGKYVFNQKFANDNTYLSKFDEFKEMLQKKYGAPESDNEYWLNDLYQDDYQSWGMAVSAGHMSRFTTWIDGATKICLSLAGESFQCDLSIEYSSIEYEAEERKHNEDTVLDLL</sequence>
<dbReference type="OrthoDB" id="5126154at2"/>
<dbReference type="Proteomes" id="UP000325607">
    <property type="component" value="Unassembled WGS sequence"/>
</dbReference>
<reference evidence="1 2" key="1">
    <citation type="submission" date="2019-09" db="EMBL/GenBank/DDBJ databases">
        <authorList>
            <person name="Chandra G."/>
            <person name="Truman W A."/>
        </authorList>
    </citation>
    <scope>NUCLEOTIDE SEQUENCE [LARGE SCALE GENOMIC DNA]</scope>
    <source>
        <strain evidence="1">PS645</strain>
    </source>
</reference>
<accession>A0A5E6RX35</accession>
<dbReference type="EMBL" id="CABVGX010000011">
    <property type="protein sequence ID" value="VVM72412.1"/>
    <property type="molecule type" value="Genomic_DNA"/>
</dbReference>
<evidence type="ECO:0000313" key="1">
    <source>
        <dbReference type="EMBL" id="VVM72412.1"/>
    </source>
</evidence>
<dbReference type="AlphaFoldDB" id="A0A5E6RX35"/>
<evidence type="ECO:0000313" key="2">
    <source>
        <dbReference type="Proteomes" id="UP000325607"/>
    </source>
</evidence>
<name>A0A5E6RX35_PSEFL</name>
<gene>
    <name evidence="1" type="ORF">PS645_01831</name>
</gene>
<proteinExistence type="predicted"/>
<protein>
    <submittedName>
        <fullName evidence="1">Uncharacterized protein</fullName>
    </submittedName>
</protein>